<sequence length="283" mass="31363">MISSAYHRYNHLHTRQSTNLFNQDIAYDRIGELLLVLTLLTDLITTAATTSRQSRFKAVGLFAAYSTYYLFVFIAHCNNVPTNVSNALCLVASFFWGFGGAAIAYYEFTQFTAIVKSLRPAHTYIAEGARVVITIALVIDGIFLNLDYLSPYIPLPPMFGSLVLVNLIQSAVCIPRMFSTIWMLYVVKDISKISDGLVRTLGMNYLGISGFQMMDGLVGLVIMFSDLGFDSRFVSLAGCIELIMLHYAICKMLASDLLPAKPPDNFESNRQSAIPATIKNSVN</sequence>
<feature type="transmembrane region" description="Helical" evidence="1">
    <location>
        <begin position="56"/>
        <end position="75"/>
    </location>
</feature>
<protein>
    <submittedName>
        <fullName evidence="2">Uncharacterized protein</fullName>
    </submittedName>
</protein>
<feature type="transmembrane region" description="Helical" evidence="1">
    <location>
        <begin position="87"/>
        <end position="108"/>
    </location>
</feature>
<proteinExistence type="predicted"/>
<reference evidence="2" key="1">
    <citation type="submission" date="2020-05" db="EMBL/GenBank/DDBJ databases">
        <title>Phylogenomic resolution of chytrid fungi.</title>
        <authorList>
            <person name="Stajich J.E."/>
            <person name="Amses K."/>
            <person name="Simmons R."/>
            <person name="Seto K."/>
            <person name="Myers J."/>
            <person name="Bonds A."/>
            <person name="Quandt C.A."/>
            <person name="Barry K."/>
            <person name="Liu P."/>
            <person name="Grigoriev I."/>
            <person name="Longcore J.E."/>
            <person name="James T.Y."/>
        </authorList>
    </citation>
    <scope>NUCLEOTIDE SEQUENCE</scope>
    <source>
        <strain evidence="2">PLAUS21</strain>
    </source>
</reference>
<evidence type="ECO:0000256" key="1">
    <source>
        <dbReference type="SAM" id="Phobius"/>
    </source>
</evidence>
<keyword evidence="1" id="KW-0472">Membrane</keyword>
<gene>
    <name evidence="2" type="ORF">HK103_006281</name>
</gene>
<feature type="transmembrane region" description="Helical" evidence="1">
    <location>
        <begin position="231"/>
        <end position="249"/>
    </location>
</feature>
<feature type="transmembrane region" description="Helical" evidence="1">
    <location>
        <begin position="205"/>
        <end position="225"/>
    </location>
</feature>
<dbReference type="AlphaFoldDB" id="A0AAD5Y4R5"/>
<accession>A0AAD5Y4R5</accession>
<dbReference type="EMBL" id="JADGKB010000066">
    <property type="protein sequence ID" value="KAJ3255464.1"/>
    <property type="molecule type" value="Genomic_DNA"/>
</dbReference>
<keyword evidence="1" id="KW-1133">Transmembrane helix</keyword>
<organism evidence="2 3">
    <name type="scientific">Boothiomyces macroporosus</name>
    <dbReference type="NCBI Taxonomy" id="261099"/>
    <lineage>
        <taxon>Eukaryota</taxon>
        <taxon>Fungi</taxon>
        <taxon>Fungi incertae sedis</taxon>
        <taxon>Chytridiomycota</taxon>
        <taxon>Chytridiomycota incertae sedis</taxon>
        <taxon>Chytridiomycetes</taxon>
        <taxon>Rhizophydiales</taxon>
        <taxon>Terramycetaceae</taxon>
        <taxon>Boothiomyces</taxon>
    </lineage>
</organism>
<keyword evidence="1" id="KW-0812">Transmembrane</keyword>
<feature type="transmembrane region" description="Helical" evidence="1">
    <location>
        <begin position="128"/>
        <end position="146"/>
    </location>
</feature>
<keyword evidence="3" id="KW-1185">Reference proteome</keyword>
<comment type="caution">
    <text evidence="2">The sequence shown here is derived from an EMBL/GenBank/DDBJ whole genome shotgun (WGS) entry which is preliminary data.</text>
</comment>
<name>A0AAD5Y4R5_9FUNG</name>
<feature type="transmembrane region" description="Helical" evidence="1">
    <location>
        <begin position="158"/>
        <end position="185"/>
    </location>
</feature>
<dbReference type="Proteomes" id="UP001210925">
    <property type="component" value="Unassembled WGS sequence"/>
</dbReference>
<evidence type="ECO:0000313" key="3">
    <source>
        <dbReference type="Proteomes" id="UP001210925"/>
    </source>
</evidence>
<evidence type="ECO:0000313" key="2">
    <source>
        <dbReference type="EMBL" id="KAJ3255464.1"/>
    </source>
</evidence>